<proteinExistence type="predicted"/>
<dbReference type="EMBL" id="PDXF01000069">
    <property type="protein sequence ID" value="RYN91209.1"/>
    <property type="molecule type" value="Genomic_DNA"/>
</dbReference>
<dbReference type="Pfam" id="PF14420">
    <property type="entry name" value="Clr5"/>
    <property type="match status" value="1"/>
</dbReference>
<gene>
    <name evidence="2" type="ORF">AA0119_g10651</name>
</gene>
<evidence type="ECO:0000313" key="3">
    <source>
        <dbReference type="Proteomes" id="UP000293195"/>
    </source>
</evidence>
<dbReference type="Proteomes" id="UP000293195">
    <property type="component" value="Unassembled WGS sequence"/>
</dbReference>
<dbReference type="PANTHER" id="PTHR38788:SF3">
    <property type="entry name" value="CLR5 DOMAIN-CONTAINING PROTEIN"/>
    <property type="match status" value="1"/>
</dbReference>
<evidence type="ECO:0000259" key="1">
    <source>
        <dbReference type="Pfam" id="PF14420"/>
    </source>
</evidence>
<accession>A0ABY0FWE0</accession>
<protein>
    <recommendedName>
        <fullName evidence="1">Clr5 domain-containing protein</fullName>
    </recommendedName>
</protein>
<organism evidence="2 3">
    <name type="scientific">Alternaria tenuissima</name>
    <dbReference type="NCBI Taxonomy" id="119927"/>
    <lineage>
        <taxon>Eukaryota</taxon>
        <taxon>Fungi</taxon>
        <taxon>Dikarya</taxon>
        <taxon>Ascomycota</taxon>
        <taxon>Pezizomycotina</taxon>
        <taxon>Dothideomycetes</taxon>
        <taxon>Pleosporomycetidae</taxon>
        <taxon>Pleosporales</taxon>
        <taxon>Pleosporineae</taxon>
        <taxon>Pleosporaceae</taxon>
        <taxon>Alternaria</taxon>
        <taxon>Alternaria sect. Alternaria</taxon>
        <taxon>Alternaria alternata complex</taxon>
    </lineage>
</organism>
<dbReference type="PANTHER" id="PTHR38788">
    <property type="entry name" value="CLR5 DOMAIN-CONTAINING PROTEIN"/>
    <property type="match status" value="1"/>
</dbReference>
<keyword evidence="3" id="KW-1185">Reference proteome</keyword>
<evidence type="ECO:0000313" key="2">
    <source>
        <dbReference type="EMBL" id="RYN91209.1"/>
    </source>
</evidence>
<reference evidence="3" key="1">
    <citation type="journal article" date="2019" name="bioRxiv">
        <title>Genomics, evolutionary history and diagnostics of the Alternaria alternata species group including apple and Asian pear pathotypes.</title>
        <authorList>
            <person name="Armitage A.D."/>
            <person name="Cockerton H.M."/>
            <person name="Sreenivasaprasad S."/>
            <person name="Woodhall J.W."/>
            <person name="Lane C.R."/>
            <person name="Harrison R.J."/>
            <person name="Clarkson J.P."/>
        </authorList>
    </citation>
    <scope>NUCLEOTIDE SEQUENCE [LARGE SCALE GENOMIC DNA]</scope>
    <source>
        <strain evidence="3">FERA 635</strain>
    </source>
</reference>
<sequence>MPKETKSYATRIPRSVWNKHRDTIETLFLYEDKTLGDVMGAMKGRGFYASESQYERQLKLWGIRKNWKKGDRSQITRFFERMDDMRKNIALQIDNVGRLGEILAFYSQFLPGTVLEVIVSEGIPNLARWLAEGNFFVERVENELKERNSPIVARKWRQSLCKWIHKSEVKFTKFCIIIQGTFCIMPTGNKLIGLVGLIDMSEDVSEALDFMIKCALELKRRKINIEDINIEDYFPTGGVESIHIPDPDLCHHIQCDREELSSSPMKTWDTRMWESMGVTCEEWITRGWDIFFGNWG</sequence>
<name>A0ABY0FWE0_9PLEO</name>
<feature type="domain" description="Clr5" evidence="1">
    <location>
        <begin position="14"/>
        <end position="65"/>
    </location>
</feature>
<dbReference type="InterPro" id="IPR025676">
    <property type="entry name" value="Clr5_dom"/>
</dbReference>
<comment type="caution">
    <text evidence="2">The sequence shown here is derived from an EMBL/GenBank/DDBJ whole genome shotgun (WGS) entry which is preliminary data.</text>
</comment>